<feature type="domain" description="Integrase catalytic" evidence="1">
    <location>
        <begin position="157"/>
        <end position="340"/>
    </location>
</feature>
<dbReference type="SUPFAM" id="SSF46689">
    <property type="entry name" value="Homeodomain-like"/>
    <property type="match status" value="1"/>
</dbReference>
<dbReference type="EMBL" id="CAATHS010000006">
    <property type="protein sequence ID" value="VNQ28007.1"/>
    <property type="molecule type" value="Genomic_DNA"/>
</dbReference>
<gene>
    <name evidence="2" type="ORF">SAMEA3353537_01390</name>
</gene>
<dbReference type="InterPro" id="IPR047797">
    <property type="entry name" value="ISNCY_transpos"/>
</dbReference>
<name>A0A4J2BB70_STREE</name>
<dbReference type="GO" id="GO:0006313">
    <property type="term" value="P:DNA transposition"/>
    <property type="evidence" value="ECO:0007669"/>
    <property type="project" value="InterPro"/>
</dbReference>
<protein>
    <submittedName>
        <fullName evidence="2">IS1202 transposase</fullName>
    </submittedName>
</protein>
<dbReference type="SUPFAM" id="SSF53098">
    <property type="entry name" value="Ribonuclease H-like"/>
    <property type="match status" value="1"/>
</dbReference>
<dbReference type="InterPro" id="IPR001584">
    <property type="entry name" value="Integrase_cat-core"/>
</dbReference>
<accession>A0A4J2BB70</accession>
<evidence type="ECO:0000313" key="2">
    <source>
        <dbReference type="EMBL" id="VNQ28007.1"/>
    </source>
</evidence>
<evidence type="ECO:0000259" key="1">
    <source>
        <dbReference type="PROSITE" id="PS50994"/>
    </source>
</evidence>
<dbReference type="GO" id="GO:0015074">
    <property type="term" value="P:DNA integration"/>
    <property type="evidence" value="ECO:0007669"/>
    <property type="project" value="InterPro"/>
</dbReference>
<dbReference type="InterPro" id="IPR012337">
    <property type="entry name" value="RNaseH-like_sf"/>
</dbReference>
<dbReference type="PROSITE" id="PS50994">
    <property type="entry name" value="INTEGRASE"/>
    <property type="match status" value="1"/>
</dbReference>
<dbReference type="InterPro" id="IPR036397">
    <property type="entry name" value="RNaseH_sf"/>
</dbReference>
<dbReference type="AlphaFoldDB" id="A0A4J2BB70"/>
<dbReference type="GO" id="GO:0004803">
    <property type="term" value="F:transposase activity"/>
    <property type="evidence" value="ECO:0007669"/>
    <property type="project" value="InterPro"/>
</dbReference>
<dbReference type="InterPro" id="IPR009057">
    <property type="entry name" value="Homeodomain-like_sf"/>
</dbReference>
<dbReference type="InterPro" id="IPR002559">
    <property type="entry name" value="Transposase_11"/>
</dbReference>
<sequence length="721" mass="84169">MNETKKYLVIKAIAQGKKTKKRACVVLNLSERQINRLLLAYQQKGKEAFRHGNRNRKPKHAIPDEIKERILKKYLSYETYKPNVRHFCELLAEEEGIQLSDTTVRKILYKKNILSPKSHRKTKKRVRKQAKLNPKQPLDNLILPTAEDFLENPKKVHPSRPRKKFAGELIQMDTSPHAWFGAETSNLHLAIDDASGNILGAYFDKQETLNAYYHVLEQILANHGIPLQIKTDKRTVFTYQAPNSKKMEDDTHTQFGYACHQLGILLETTSIPQAKGRVERLNQILQSRLPIELERNKIHTLEEANIFLLSYIQTFNEQFGNKTKLSVFEEAPKLSERNLILARLAERVVDSGRHIRFQNRCYIPTEQGKEVYFIRKTKALVIKAFDGDIYLNIADKIYHTKELLNHELYSKNFEQEPEQKKKDASISLHKPIRGNSHLSNNIFIKIKRIMKSLKEDFSVRAEKYENYQETVEGPNSFSKTDPDATFMRMKENHMKNGQLKAAYNLQIATENQFVLHYDVFSNPTDTKTLLPFLETYPHDLKTVVADAGYGSEENLLRLDEKEVNHLIKYAMFDKEQKRGYKQSARNLANWHYNDKEDSYTHPDGWYYRFHHTKHQKTQTDFQQEIKVYYADEPESAPQKGLYMNEGYQNLKAKECQALLSPQGRQIFAQRKIDVEPVFGQIKACLGYKRCNLRGKRQVRIDMGLVLMANNPLKYNKRMTQN</sequence>
<dbReference type="Gene3D" id="3.30.420.10">
    <property type="entry name" value="Ribonuclease H-like superfamily/Ribonuclease H"/>
    <property type="match status" value="1"/>
</dbReference>
<organism evidence="2">
    <name type="scientific">Streptococcus pneumoniae</name>
    <dbReference type="NCBI Taxonomy" id="1313"/>
    <lineage>
        <taxon>Bacteria</taxon>
        <taxon>Bacillati</taxon>
        <taxon>Bacillota</taxon>
        <taxon>Bacilli</taxon>
        <taxon>Lactobacillales</taxon>
        <taxon>Streptococcaceae</taxon>
        <taxon>Streptococcus</taxon>
    </lineage>
</organism>
<dbReference type="GO" id="GO:0003677">
    <property type="term" value="F:DNA binding"/>
    <property type="evidence" value="ECO:0007669"/>
    <property type="project" value="InterPro"/>
</dbReference>
<dbReference type="Pfam" id="PF01609">
    <property type="entry name" value="DDE_Tnp_1"/>
    <property type="match status" value="1"/>
</dbReference>
<dbReference type="NCBIfam" id="NF033594">
    <property type="entry name" value="transpos_ISNCY_2"/>
    <property type="match status" value="1"/>
</dbReference>
<reference evidence="2" key="1">
    <citation type="submission" date="2019-04" db="EMBL/GenBank/DDBJ databases">
        <authorList>
            <consortium name="Pathogen Informatics"/>
        </authorList>
    </citation>
    <scope>NUCLEOTIDE SEQUENCE</scope>
    <source>
        <strain evidence="2">GPSC199</strain>
    </source>
</reference>
<dbReference type="PANTHER" id="PTHR33408:SF2">
    <property type="entry name" value="TRANSPOSASE DDE DOMAIN-CONTAINING PROTEIN"/>
    <property type="match status" value="1"/>
</dbReference>
<dbReference type="PANTHER" id="PTHR33408">
    <property type="entry name" value="TRANSPOSASE"/>
    <property type="match status" value="1"/>
</dbReference>
<proteinExistence type="predicted"/>
<dbReference type="Pfam" id="PF13551">
    <property type="entry name" value="HTH_29"/>
    <property type="match status" value="1"/>
</dbReference>